<accession>A0A1E3W0P4</accession>
<dbReference type="STRING" id="1774968.AUC68_05190"/>
<dbReference type="EMBL" id="LPWG01000011">
    <property type="protein sequence ID" value="ODR99367.1"/>
    <property type="molecule type" value="Genomic_DNA"/>
</dbReference>
<evidence type="ECO:0000313" key="2">
    <source>
        <dbReference type="Proteomes" id="UP000094501"/>
    </source>
</evidence>
<reference evidence="1 2" key="1">
    <citation type="journal article" date="2016" name="Environ. Microbiol.">
        <title>New Methyloceanibacter diversity from North Sea sediments includes methanotroph containing solely the soluble methane monooxygenase.</title>
        <authorList>
            <person name="Vekeman B."/>
            <person name="Kerckhof F.M."/>
            <person name="Cremers G."/>
            <person name="de Vos P."/>
            <person name="Vandamme P."/>
            <person name="Boon N."/>
            <person name="Op den Camp H.J."/>
            <person name="Heylen K."/>
        </authorList>
    </citation>
    <scope>NUCLEOTIDE SEQUENCE [LARGE SCALE GENOMIC DNA]</scope>
    <source>
        <strain evidence="1 2">R-67174</strain>
    </source>
</reference>
<evidence type="ECO:0000313" key="1">
    <source>
        <dbReference type="EMBL" id="ODR99367.1"/>
    </source>
</evidence>
<organism evidence="1 2">
    <name type="scientific">Methyloceanibacter methanicus</name>
    <dbReference type="NCBI Taxonomy" id="1774968"/>
    <lineage>
        <taxon>Bacteria</taxon>
        <taxon>Pseudomonadati</taxon>
        <taxon>Pseudomonadota</taxon>
        <taxon>Alphaproteobacteria</taxon>
        <taxon>Hyphomicrobiales</taxon>
        <taxon>Hyphomicrobiaceae</taxon>
        <taxon>Methyloceanibacter</taxon>
    </lineage>
</organism>
<gene>
    <name evidence="1" type="ORF">AUC68_05190</name>
</gene>
<dbReference type="AlphaFoldDB" id="A0A1E3W0P4"/>
<sequence>MHQLERRLVKILKVAERQARQVVFKQSERTGLIEDPEAHCPAHAIGIFGDQFQAEGMKRSDPHFNRGVGIHGRQAFAHLLCGLVGKRQCENGRRGRTILKQMADAMDEGSRLAGARPGIDEQRSLIPCRCFHLAVIKRVGLGLRLLRRRGDWRQKKRTNGLVHDKARRQSQLFGNFSWSPTSTRQLFPEPIGRTKELASEHIRLHFFALTW</sequence>
<proteinExistence type="predicted"/>
<name>A0A1E3W0P4_9HYPH</name>
<comment type="caution">
    <text evidence="1">The sequence shown here is derived from an EMBL/GenBank/DDBJ whole genome shotgun (WGS) entry which is preliminary data.</text>
</comment>
<protein>
    <submittedName>
        <fullName evidence="1">Uncharacterized protein</fullName>
    </submittedName>
</protein>
<dbReference type="Proteomes" id="UP000094501">
    <property type="component" value="Unassembled WGS sequence"/>
</dbReference>
<keyword evidence="2" id="KW-1185">Reference proteome</keyword>